<dbReference type="InterPro" id="IPR036430">
    <property type="entry name" value="RNase_T2-like_sf"/>
</dbReference>
<dbReference type="InterPro" id="IPR033130">
    <property type="entry name" value="RNase_T2_His_AS_2"/>
</dbReference>
<organism evidence="4 7">
    <name type="scientific">Pasteurella multocida</name>
    <dbReference type="NCBI Taxonomy" id="747"/>
    <lineage>
        <taxon>Bacteria</taxon>
        <taxon>Pseudomonadati</taxon>
        <taxon>Pseudomonadota</taxon>
        <taxon>Gammaproteobacteria</taxon>
        <taxon>Pasteurellales</taxon>
        <taxon>Pasteurellaceae</taxon>
        <taxon>Pasteurella</taxon>
    </lineage>
</organism>
<dbReference type="GO" id="GO:0006401">
    <property type="term" value="P:RNA catabolic process"/>
    <property type="evidence" value="ECO:0007669"/>
    <property type="project" value="TreeGrafter"/>
</dbReference>
<dbReference type="PROSITE" id="PS00531">
    <property type="entry name" value="RNASE_T2_2"/>
    <property type="match status" value="1"/>
</dbReference>
<dbReference type="Pfam" id="PF00445">
    <property type="entry name" value="Ribonuclease_T2"/>
    <property type="match status" value="1"/>
</dbReference>
<dbReference type="AlphaFoldDB" id="A0A1E3XKH8"/>
<gene>
    <name evidence="5" type="ORF">C2800_07365</name>
    <name evidence="4" type="ORF">NM948_02845</name>
</gene>
<evidence type="ECO:0000313" key="6">
    <source>
        <dbReference type="Proteomes" id="UP000540079"/>
    </source>
</evidence>
<accession>A0A1E3XKH8</accession>
<dbReference type="Proteomes" id="UP000540079">
    <property type="component" value="Unassembled WGS sequence"/>
</dbReference>
<dbReference type="GO" id="GO:0033897">
    <property type="term" value="F:ribonuclease T2 activity"/>
    <property type="evidence" value="ECO:0007669"/>
    <property type="project" value="InterPro"/>
</dbReference>
<evidence type="ECO:0000256" key="1">
    <source>
        <dbReference type="ARBA" id="ARBA00007469"/>
    </source>
</evidence>
<reference evidence="5 6" key="1">
    <citation type="journal article" date="2018" name="Front. Microbiol.">
        <title>Genetic and Phylogenetic Characteristics of Pasteurella multocida Isolates From Different Host Species.</title>
        <authorList>
            <person name="Peng Z."/>
            <person name="Liang W."/>
            <person name="Wang F."/>
            <person name="Xu Z."/>
            <person name="Xie Z."/>
            <person name="Lian Z."/>
            <person name="Hua L."/>
            <person name="Zhou R."/>
            <person name="Chen H."/>
            <person name="Wu B."/>
        </authorList>
    </citation>
    <scope>NUCLEOTIDE SEQUENCE [LARGE SCALE GENOMIC DNA]</scope>
    <source>
        <strain evidence="5 6">HNA06</strain>
    </source>
</reference>
<name>A0A1E3XKH8_PASMD</name>
<evidence type="ECO:0000256" key="3">
    <source>
        <dbReference type="SAM" id="Phobius"/>
    </source>
</evidence>
<dbReference type="KEGG" id="pmul:DR93_75"/>
<dbReference type="PROSITE" id="PS00530">
    <property type="entry name" value="RNASE_T2_1"/>
    <property type="match status" value="1"/>
</dbReference>
<dbReference type="SMR" id="A0A1E3XKH8"/>
<dbReference type="SUPFAM" id="SSF55895">
    <property type="entry name" value="Ribonuclease Rh-like"/>
    <property type="match status" value="1"/>
</dbReference>
<evidence type="ECO:0000313" key="4">
    <source>
        <dbReference type="EMBL" id="MDA5622495.1"/>
    </source>
</evidence>
<feature type="transmembrane region" description="Helical" evidence="3">
    <location>
        <begin position="7"/>
        <end position="27"/>
    </location>
</feature>
<comment type="caution">
    <text evidence="4">The sequence shown here is derived from an EMBL/GenBank/DDBJ whole genome shotgun (WGS) entry which is preliminary data.</text>
</comment>
<sequence length="231" mass="27404">MNEKKTLQLSIFVVCFLMFLLSGWYFFSKQKQAVEIIVDRNYDYIMKNDPIGQNANAPTDYYTFVLSWSPAFCEKQRNRYGDDLPNSLQYQCGLTQQFGWVIHGLWPQNERARRVSDQPRFCRGDLPMVPQEIIEQYLPESPSASLLQGEWEKHGACAFDDAKAYFDKQRELYRTLKLPNYELSRNELFQWLRKNNKHLKEAYLGASRNELFICYDLKWQVIDCPRSRTGY</sequence>
<proteinExistence type="inferred from homology"/>
<evidence type="ECO:0000256" key="2">
    <source>
        <dbReference type="RuleBase" id="RU004328"/>
    </source>
</evidence>
<evidence type="ECO:0000313" key="5">
    <source>
        <dbReference type="EMBL" id="NNI79231.1"/>
    </source>
</evidence>
<evidence type="ECO:0000313" key="7">
    <source>
        <dbReference type="Proteomes" id="UP001145481"/>
    </source>
</evidence>
<comment type="similarity">
    <text evidence="1 2">Belongs to the RNase T2 family.</text>
</comment>
<dbReference type="GeneID" id="77207204"/>
<dbReference type="EMBL" id="JANJHC010000004">
    <property type="protein sequence ID" value="MDA5622495.1"/>
    <property type="molecule type" value="Genomic_DNA"/>
</dbReference>
<dbReference type="GO" id="GO:0003723">
    <property type="term" value="F:RNA binding"/>
    <property type="evidence" value="ECO:0007669"/>
    <property type="project" value="InterPro"/>
</dbReference>
<keyword evidence="3" id="KW-0812">Transmembrane</keyword>
<dbReference type="PANTHER" id="PTHR11240:SF22">
    <property type="entry name" value="RIBONUCLEASE T2"/>
    <property type="match status" value="1"/>
</dbReference>
<dbReference type="Proteomes" id="UP001145481">
    <property type="component" value="Unassembled WGS sequence"/>
</dbReference>
<keyword evidence="3" id="KW-0472">Membrane</keyword>
<dbReference type="EMBL" id="PPVL01000006">
    <property type="protein sequence ID" value="NNI79231.1"/>
    <property type="molecule type" value="Genomic_DNA"/>
</dbReference>
<dbReference type="RefSeq" id="WP_005719283.1">
    <property type="nucleotide sequence ID" value="NZ_AP025519.1"/>
</dbReference>
<protein>
    <submittedName>
        <fullName evidence="4">Ribonuclease T</fullName>
    </submittedName>
</protein>
<dbReference type="InterPro" id="IPR001568">
    <property type="entry name" value="RNase_T2-like"/>
</dbReference>
<dbReference type="OMA" id="GLWPQNA"/>
<reference evidence="4" key="2">
    <citation type="submission" date="2022-07" db="EMBL/GenBank/DDBJ databases">
        <title>Genome-based characterization of novel serogroup A variants of Pasteurella multocida.</title>
        <authorList>
            <person name="Prajapati A."/>
            <person name="Yogisharadhya R."/>
            <person name="Mohanty N."/>
            <person name="Chanda M."/>
            <person name="Mendem S.K."/>
            <person name="Siddaramappa S."/>
            <person name="Shivachandra S.B."/>
        </authorList>
    </citation>
    <scope>NUCLEOTIDE SEQUENCE</scope>
    <source>
        <strain evidence="4">NIVEDIPm19</strain>
    </source>
</reference>
<dbReference type="PANTHER" id="PTHR11240">
    <property type="entry name" value="RIBONUCLEASE T2"/>
    <property type="match status" value="1"/>
</dbReference>
<keyword evidence="3" id="KW-1133">Transmembrane helix</keyword>
<dbReference type="Gene3D" id="3.90.730.10">
    <property type="entry name" value="Ribonuclease T2-like"/>
    <property type="match status" value="1"/>
</dbReference>
<dbReference type="InterPro" id="IPR018188">
    <property type="entry name" value="RNase_T2_His_AS_1"/>
</dbReference>